<sequence length="177" mass="19737">MIWPRASAQTWSIDTGRASASFSVRPVWLRRIHGHFPILEGVLVRDPARDTVAVDVRIDVRALQMGRAAWVIWAQSPEFFDVERHPWIRFRSDPFPVSQLPEGGLIEGQATLRGVTRRIGFTLAPVECAAFAPDCPIRAEGAVSRSAFAMDARRLSLGDSVTLSFEVMLIQAPDPMR</sequence>
<dbReference type="SUPFAM" id="SSF101874">
    <property type="entry name" value="YceI-like"/>
    <property type="match status" value="1"/>
</dbReference>
<keyword evidence="3" id="KW-1185">Reference proteome</keyword>
<dbReference type="PANTHER" id="PTHR34406:SF1">
    <property type="entry name" value="PROTEIN YCEI"/>
    <property type="match status" value="1"/>
</dbReference>
<accession>A0AAW9R0Y9</accession>
<dbReference type="SMART" id="SM00867">
    <property type="entry name" value="YceI"/>
    <property type="match status" value="1"/>
</dbReference>
<evidence type="ECO:0000313" key="2">
    <source>
        <dbReference type="EMBL" id="MEJ1248207.1"/>
    </source>
</evidence>
<organism evidence="2 3">
    <name type="scientific">Denitratimonas tolerans</name>
    <dbReference type="NCBI Taxonomy" id="1338420"/>
    <lineage>
        <taxon>Bacteria</taxon>
        <taxon>Pseudomonadati</taxon>
        <taxon>Pseudomonadota</taxon>
        <taxon>Gammaproteobacteria</taxon>
        <taxon>Lysobacterales</taxon>
        <taxon>Lysobacteraceae</taxon>
        <taxon>Denitratimonas</taxon>
    </lineage>
</organism>
<dbReference type="AlphaFoldDB" id="A0AAW9R0Y9"/>
<proteinExistence type="predicted"/>
<name>A0AAW9R0Y9_9GAMM</name>
<dbReference type="Proteomes" id="UP001364472">
    <property type="component" value="Unassembled WGS sequence"/>
</dbReference>
<dbReference type="PANTHER" id="PTHR34406">
    <property type="entry name" value="PROTEIN YCEI"/>
    <property type="match status" value="1"/>
</dbReference>
<protein>
    <submittedName>
        <fullName evidence="2">YceI family protein</fullName>
    </submittedName>
</protein>
<evidence type="ECO:0000259" key="1">
    <source>
        <dbReference type="SMART" id="SM00867"/>
    </source>
</evidence>
<reference evidence="2 3" key="1">
    <citation type="journal article" date="2016" name="Antonie Van Leeuwenhoek">
        <title>Denitratimonas tolerans gen. nov., sp. nov., a denitrifying bacterium isolated from a bioreactor for tannery wastewater treatment.</title>
        <authorList>
            <person name="Han S.I."/>
            <person name="Kim J.O."/>
            <person name="Lee Y.R."/>
            <person name="Ekpeghere K.I."/>
            <person name="Koh S.C."/>
            <person name="Whang K.S."/>
        </authorList>
    </citation>
    <scope>NUCLEOTIDE SEQUENCE [LARGE SCALE GENOMIC DNA]</scope>
    <source>
        <strain evidence="2 3">KACC 17565</strain>
    </source>
</reference>
<dbReference type="EMBL" id="JBBDHC010000001">
    <property type="protein sequence ID" value="MEJ1248207.1"/>
    <property type="molecule type" value="Genomic_DNA"/>
</dbReference>
<evidence type="ECO:0000313" key="3">
    <source>
        <dbReference type="Proteomes" id="UP001364472"/>
    </source>
</evidence>
<gene>
    <name evidence="2" type="ORF">WB794_00730</name>
</gene>
<dbReference type="Pfam" id="PF04264">
    <property type="entry name" value="YceI"/>
    <property type="match status" value="1"/>
</dbReference>
<dbReference type="InterPro" id="IPR007372">
    <property type="entry name" value="Lipid/polyisoprenoid-bd_YceI"/>
</dbReference>
<dbReference type="Gene3D" id="2.40.128.110">
    <property type="entry name" value="Lipid/polyisoprenoid-binding, YceI-like"/>
    <property type="match status" value="1"/>
</dbReference>
<dbReference type="RefSeq" id="WP_337333917.1">
    <property type="nucleotide sequence ID" value="NZ_JBBDHC010000001.1"/>
</dbReference>
<comment type="caution">
    <text evidence="2">The sequence shown here is derived from an EMBL/GenBank/DDBJ whole genome shotgun (WGS) entry which is preliminary data.</text>
</comment>
<dbReference type="InterPro" id="IPR036761">
    <property type="entry name" value="TTHA0802/YceI-like_sf"/>
</dbReference>
<feature type="domain" description="Lipid/polyisoprenoid-binding YceI-like" evidence="1">
    <location>
        <begin position="10"/>
        <end position="170"/>
    </location>
</feature>